<name>A0A327MAI8_9PROT</name>
<organism evidence="2 3">
    <name type="scientific">Roseicella frigidaeris</name>
    <dbReference type="NCBI Taxonomy" id="2230885"/>
    <lineage>
        <taxon>Bacteria</taxon>
        <taxon>Pseudomonadati</taxon>
        <taxon>Pseudomonadota</taxon>
        <taxon>Alphaproteobacteria</taxon>
        <taxon>Acetobacterales</taxon>
        <taxon>Roseomonadaceae</taxon>
        <taxon>Roseicella</taxon>
    </lineage>
</organism>
<gene>
    <name evidence="2" type="ORF">DOO78_20050</name>
</gene>
<comment type="caution">
    <text evidence="2">The sequence shown here is derived from an EMBL/GenBank/DDBJ whole genome shotgun (WGS) entry which is preliminary data.</text>
</comment>
<sequence length="98" mass="10480">MPAYLIATIKVTDPAGFGEYVRQVRPMVARFGGRYLVGGSAFDAVEGEPAPDVLAVLEFADMPALRAFYDSADYAPLLALRQASTVSHVVLAKGMPPH</sequence>
<evidence type="ECO:0000259" key="1">
    <source>
        <dbReference type="Pfam" id="PF07045"/>
    </source>
</evidence>
<dbReference type="AlphaFoldDB" id="A0A327MAI8"/>
<dbReference type="Gene3D" id="3.30.70.100">
    <property type="match status" value="1"/>
</dbReference>
<dbReference type="InterPro" id="IPR010753">
    <property type="entry name" value="DUF1330"/>
</dbReference>
<dbReference type="SUPFAM" id="SSF54909">
    <property type="entry name" value="Dimeric alpha+beta barrel"/>
    <property type="match status" value="1"/>
</dbReference>
<accession>A0A327MAI8</accession>
<dbReference type="RefSeq" id="WP_111471655.1">
    <property type="nucleotide sequence ID" value="NZ_QLIX01000020.1"/>
</dbReference>
<feature type="domain" description="DUF1330" evidence="1">
    <location>
        <begin position="2"/>
        <end position="95"/>
    </location>
</feature>
<protein>
    <submittedName>
        <fullName evidence="2">DUF1330 domain-containing protein</fullName>
    </submittedName>
</protein>
<reference evidence="3" key="1">
    <citation type="submission" date="2018-06" db="EMBL/GenBank/DDBJ databases">
        <authorList>
            <person name="Khan S.A."/>
        </authorList>
    </citation>
    <scope>NUCLEOTIDE SEQUENCE [LARGE SCALE GENOMIC DNA]</scope>
    <source>
        <strain evidence="3">DB-1506</strain>
    </source>
</reference>
<dbReference type="InterPro" id="IPR011008">
    <property type="entry name" value="Dimeric_a/b-barrel"/>
</dbReference>
<evidence type="ECO:0000313" key="2">
    <source>
        <dbReference type="EMBL" id="RAI57138.1"/>
    </source>
</evidence>
<dbReference type="EMBL" id="QLIX01000020">
    <property type="protein sequence ID" value="RAI57138.1"/>
    <property type="molecule type" value="Genomic_DNA"/>
</dbReference>
<dbReference type="PANTHER" id="PTHR41521">
    <property type="match status" value="1"/>
</dbReference>
<dbReference type="OrthoDB" id="9806380at2"/>
<keyword evidence="3" id="KW-1185">Reference proteome</keyword>
<evidence type="ECO:0000313" key="3">
    <source>
        <dbReference type="Proteomes" id="UP000249065"/>
    </source>
</evidence>
<dbReference type="Pfam" id="PF07045">
    <property type="entry name" value="DUF1330"/>
    <property type="match status" value="1"/>
</dbReference>
<proteinExistence type="predicted"/>
<dbReference type="PANTHER" id="PTHR41521:SF4">
    <property type="entry name" value="BLR0684 PROTEIN"/>
    <property type="match status" value="1"/>
</dbReference>
<dbReference type="Proteomes" id="UP000249065">
    <property type="component" value="Unassembled WGS sequence"/>
</dbReference>